<evidence type="ECO:0000256" key="1">
    <source>
        <dbReference type="ARBA" id="ARBA00001974"/>
    </source>
</evidence>
<evidence type="ECO:0000256" key="8">
    <source>
        <dbReference type="ARBA" id="ARBA00023002"/>
    </source>
</evidence>
<dbReference type="Proteomes" id="UP001498476">
    <property type="component" value="Unassembled WGS sequence"/>
</dbReference>
<keyword evidence="9" id="KW-0503">Monooxygenase</keyword>
<comment type="cofactor">
    <cofactor evidence="1">
        <name>FAD</name>
        <dbReference type="ChEBI" id="CHEBI:57692"/>
    </cofactor>
</comment>
<dbReference type="PRINTS" id="PR00420">
    <property type="entry name" value="RNGMNOXGNASE"/>
</dbReference>
<keyword evidence="6" id="KW-0274">FAD</keyword>
<dbReference type="InterPro" id="IPR036188">
    <property type="entry name" value="FAD/NAD-bd_sf"/>
</dbReference>
<keyword evidence="13" id="KW-1185">Reference proteome</keyword>
<evidence type="ECO:0000256" key="6">
    <source>
        <dbReference type="ARBA" id="ARBA00022827"/>
    </source>
</evidence>
<comment type="subcellular location">
    <subcellularLocation>
        <location evidence="2">Membrane</location>
    </subcellularLocation>
</comment>
<sequence>MHHEISHNEAFTLEGREFKNHTLIKTMKQNHGSAPVAFHRAQLIQTLYDDLPSDAKEKYLKGKKLEDIASDEQSVKVTCSIVIGADGVHSKTRRIMRKLALEADPQAEWDAETPYISAYRCLWCSFLRPSDSGEAFETQHKNQSVMYLSGQERAWIFLYEKLPEPTKERTSYTDDDVDALAARFADFPVTDTLKVKDVFAEKLTAGMANLEEGVLQHWSMGRVVLVGDACHKFTPNAGLGFQNGIQDVVALINNVRTTVLITPGGQQGFD</sequence>
<evidence type="ECO:0000313" key="12">
    <source>
        <dbReference type="EMBL" id="KAK7423009.1"/>
    </source>
</evidence>
<name>A0ABR1HPB6_9HYPO</name>
<keyword evidence="7" id="KW-1133">Transmembrane helix</keyword>
<keyword evidence="10" id="KW-0472">Membrane</keyword>
<organism evidence="12 13">
    <name type="scientific">Neonectria punicea</name>
    <dbReference type="NCBI Taxonomy" id="979145"/>
    <lineage>
        <taxon>Eukaryota</taxon>
        <taxon>Fungi</taxon>
        <taxon>Dikarya</taxon>
        <taxon>Ascomycota</taxon>
        <taxon>Pezizomycotina</taxon>
        <taxon>Sordariomycetes</taxon>
        <taxon>Hypocreomycetidae</taxon>
        <taxon>Hypocreales</taxon>
        <taxon>Nectriaceae</taxon>
        <taxon>Neonectria</taxon>
    </lineage>
</organism>
<keyword evidence="4" id="KW-0285">Flavoprotein</keyword>
<protein>
    <recommendedName>
        <fullName evidence="11">FAD-binding domain-containing protein</fullName>
    </recommendedName>
</protein>
<evidence type="ECO:0000256" key="7">
    <source>
        <dbReference type="ARBA" id="ARBA00022989"/>
    </source>
</evidence>
<evidence type="ECO:0000256" key="10">
    <source>
        <dbReference type="ARBA" id="ARBA00023136"/>
    </source>
</evidence>
<evidence type="ECO:0000256" key="2">
    <source>
        <dbReference type="ARBA" id="ARBA00004370"/>
    </source>
</evidence>
<evidence type="ECO:0000256" key="4">
    <source>
        <dbReference type="ARBA" id="ARBA00022630"/>
    </source>
</evidence>
<evidence type="ECO:0000256" key="9">
    <source>
        <dbReference type="ARBA" id="ARBA00023033"/>
    </source>
</evidence>
<accession>A0ABR1HPB6</accession>
<dbReference type="InterPro" id="IPR050562">
    <property type="entry name" value="FAD_mOase_fung"/>
</dbReference>
<evidence type="ECO:0000256" key="5">
    <source>
        <dbReference type="ARBA" id="ARBA00022692"/>
    </source>
</evidence>
<dbReference type="EMBL" id="JAZAVJ010000012">
    <property type="protein sequence ID" value="KAK7423009.1"/>
    <property type="molecule type" value="Genomic_DNA"/>
</dbReference>
<comment type="similarity">
    <text evidence="3">Belongs to the paxM FAD-dependent monooxygenase family.</text>
</comment>
<evidence type="ECO:0000313" key="13">
    <source>
        <dbReference type="Proteomes" id="UP001498476"/>
    </source>
</evidence>
<evidence type="ECO:0000256" key="3">
    <source>
        <dbReference type="ARBA" id="ARBA00007992"/>
    </source>
</evidence>
<comment type="caution">
    <text evidence="12">The sequence shown here is derived from an EMBL/GenBank/DDBJ whole genome shotgun (WGS) entry which is preliminary data.</text>
</comment>
<dbReference type="SUPFAM" id="SSF51905">
    <property type="entry name" value="FAD/NAD(P)-binding domain"/>
    <property type="match status" value="1"/>
</dbReference>
<proteinExistence type="inferred from homology"/>
<dbReference type="PANTHER" id="PTHR47356:SF2">
    <property type="entry name" value="FAD-BINDING DOMAIN-CONTAINING PROTEIN-RELATED"/>
    <property type="match status" value="1"/>
</dbReference>
<evidence type="ECO:0000259" key="11">
    <source>
        <dbReference type="Pfam" id="PF01494"/>
    </source>
</evidence>
<keyword evidence="8" id="KW-0560">Oxidoreductase</keyword>
<gene>
    <name evidence="12" type="ORF">QQX98_001299</name>
</gene>
<dbReference type="PANTHER" id="PTHR47356">
    <property type="entry name" value="FAD-DEPENDENT MONOOXYGENASE ASQG-RELATED"/>
    <property type="match status" value="1"/>
</dbReference>
<dbReference type="Pfam" id="PF01494">
    <property type="entry name" value="FAD_binding_3"/>
    <property type="match status" value="1"/>
</dbReference>
<feature type="domain" description="FAD-binding" evidence="11">
    <location>
        <begin position="71"/>
        <end position="252"/>
    </location>
</feature>
<reference evidence="12 13" key="1">
    <citation type="journal article" date="2025" name="Microbiol. Resour. Announc.">
        <title>Draft genome sequences for Neonectria magnoliae and Neonectria punicea, canker pathogens of Liriodendron tulipifera and Acer saccharum in West Virginia.</title>
        <authorList>
            <person name="Petronek H.M."/>
            <person name="Kasson M.T."/>
            <person name="Metheny A.M."/>
            <person name="Stauder C.M."/>
            <person name="Lovett B."/>
            <person name="Lynch S.C."/>
            <person name="Garnas J.R."/>
            <person name="Kasson L.R."/>
            <person name="Stajich J.E."/>
        </authorList>
    </citation>
    <scope>NUCLEOTIDE SEQUENCE [LARGE SCALE GENOMIC DNA]</scope>
    <source>
        <strain evidence="12 13">NRRL 64653</strain>
    </source>
</reference>
<keyword evidence="5" id="KW-0812">Transmembrane</keyword>
<dbReference type="Gene3D" id="3.50.50.60">
    <property type="entry name" value="FAD/NAD(P)-binding domain"/>
    <property type="match status" value="1"/>
</dbReference>
<dbReference type="InterPro" id="IPR002938">
    <property type="entry name" value="FAD-bd"/>
</dbReference>